<feature type="domain" description="Protein kinase" evidence="12">
    <location>
        <begin position="27"/>
        <end position="321"/>
    </location>
</feature>
<keyword evidence="16" id="KW-1185">Reference proteome</keyword>
<organism evidence="15 16">
    <name type="scientific">Polyrhizophydium stewartii</name>
    <dbReference type="NCBI Taxonomy" id="2732419"/>
    <lineage>
        <taxon>Eukaryota</taxon>
        <taxon>Fungi</taxon>
        <taxon>Fungi incertae sedis</taxon>
        <taxon>Chytridiomycota</taxon>
        <taxon>Chytridiomycota incertae sedis</taxon>
        <taxon>Chytridiomycetes</taxon>
        <taxon>Rhizophydiales</taxon>
        <taxon>Rhizophydiales incertae sedis</taxon>
        <taxon>Polyrhizophydium</taxon>
    </lineage>
</organism>
<comment type="catalytic activity">
    <reaction evidence="8">
        <text>L-threonyl-[protein] + ATP = O-phospho-L-threonyl-[protein] + ADP + H(+)</text>
        <dbReference type="Rhea" id="RHEA:46608"/>
        <dbReference type="Rhea" id="RHEA-COMP:11060"/>
        <dbReference type="Rhea" id="RHEA-COMP:11605"/>
        <dbReference type="ChEBI" id="CHEBI:15378"/>
        <dbReference type="ChEBI" id="CHEBI:30013"/>
        <dbReference type="ChEBI" id="CHEBI:30616"/>
        <dbReference type="ChEBI" id="CHEBI:61977"/>
        <dbReference type="ChEBI" id="CHEBI:456216"/>
        <dbReference type="EC" id="2.7.11.1"/>
    </reaction>
</comment>
<name>A0ABR4NLG2_9FUNG</name>
<dbReference type="PROSITE" id="PS50030">
    <property type="entry name" value="UBA"/>
    <property type="match status" value="1"/>
</dbReference>
<dbReference type="EMBL" id="JADGIZ020000001">
    <property type="protein sequence ID" value="KAL2920379.1"/>
    <property type="molecule type" value="Genomic_DNA"/>
</dbReference>
<feature type="binding site" evidence="10">
    <location>
        <position position="56"/>
    </location>
    <ligand>
        <name>ATP</name>
        <dbReference type="ChEBI" id="CHEBI:30616"/>
    </ligand>
</feature>
<dbReference type="Pfam" id="PF00069">
    <property type="entry name" value="Pkinase"/>
    <property type="match status" value="1"/>
</dbReference>
<evidence type="ECO:0000259" key="12">
    <source>
        <dbReference type="PROSITE" id="PS50011"/>
    </source>
</evidence>
<protein>
    <recommendedName>
        <fullName evidence="2">non-specific serine/threonine protein kinase</fullName>
        <ecNumber evidence="2">2.7.11.1</ecNumber>
    </recommendedName>
</protein>
<evidence type="ECO:0000256" key="1">
    <source>
        <dbReference type="ARBA" id="ARBA00006234"/>
    </source>
</evidence>
<dbReference type="EC" id="2.7.11.1" evidence="2"/>
<dbReference type="InterPro" id="IPR000719">
    <property type="entry name" value="Prot_kinase_dom"/>
</dbReference>
<feature type="compositionally biased region" description="Gly residues" evidence="11">
    <location>
        <begin position="552"/>
        <end position="570"/>
    </location>
</feature>
<feature type="domain" description="UBA" evidence="13">
    <location>
        <begin position="350"/>
        <end position="390"/>
    </location>
</feature>
<comment type="caution">
    <text evidence="15">The sequence shown here is derived from an EMBL/GenBank/DDBJ whole genome shotgun (WGS) entry which is preliminary data.</text>
</comment>
<dbReference type="PROSITE" id="PS00108">
    <property type="entry name" value="PROTEIN_KINASE_ST"/>
    <property type="match status" value="1"/>
</dbReference>
<sequence length="770" mass="81454">MAEAESLYSRTVTERANKPKAASIGYYDLEKNIGEGNFAKVKLATHILTGQKVAVKIIDKNKLDKTTAKKLFREVRIMKLLNHKNIVRLYEVIDTPDELYLIMEYVSGGEIFDYLVAHGRMKEKEARKHFRDIVSALAYCHSMHIIHRDLKAENLLLDENMNVKVADFGFSNQYSPGQRLNTWCGSPPYAAPELFQGKEYVGPEVDVWSMGVVLYVLVCGSLPFDGSNLAKLRARVISGKFKIPFYMSPGGFGAIDQVAARGQQAAVLLTSPCGATLGSPIVARRTGTRSHADCERLIKKMLVIDPAKRSSLEQVMQDKWFTEGYENEKLDSSSGSGSSAAGAAFTLTSEQHQSVLDELEEIGLDRKAVEKSLADGEYDPLAATYYLVADKRYRQKQLDALPSALAASPFGGGAAEGKKPSTAAAAAKSSRGTELSGINEEGDAGDGAAEERQRRATEPPLGSTAPSGAAASPPRVHEPARAAGAAGAGGGASGGAGAGGSGAARPPSSTVIAGHRRRATFTAAPAAASEMRKEFQAEAAGVGAGTASPSGMGAGLPSGTGPGSPSGTGAGPNMSGTGSGDGMRELPPPRVSGRAPSARTREALIASEFKQRPAEPALAQTAAVPPGAPQLLPPIPAAPRARAHTLAAGTARPAAQGDDDEPIPLDQLRRRLDQDADGPRTARFTFSLNTTSTKEPDLVFAEVVRVLKEAGVRHTVTGLVATCDLDGIEFELEVCRLPNLPVNGLRFKRLAGNTWEYKDVITGLISKMNL</sequence>
<feature type="region of interest" description="Disordered" evidence="11">
    <location>
        <begin position="411"/>
        <end position="517"/>
    </location>
</feature>
<keyword evidence="6" id="KW-0418">Kinase</keyword>
<dbReference type="InterPro" id="IPR028375">
    <property type="entry name" value="KA1/Ssp2_C"/>
</dbReference>
<evidence type="ECO:0000259" key="14">
    <source>
        <dbReference type="PROSITE" id="PS50032"/>
    </source>
</evidence>
<accession>A0ABR4NLG2</accession>
<feature type="compositionally biased region" description="Gly residues" evidence="11">
    <location>
        <begin position="486"/>
        <end position="502"/>
    </location>
</feature>
<evidence type="ECO:0000256" key="3">
    <source>
        <dbReference type="ARBA" id="ARBA00022527"/>
    </source>
</evidence>
<dbReference type="SUPFAM" id="SSF56112">
    <property type="entry name" value="Protein kinase-like (PK-like)"/>
    <property type="match status" value="1"/>
</dbReference>
<dbReference type="PROSITE" id="PS50032">
    <property type="entry name" value="KA1"/>
    <property type="match status" value="1"/>
</dbReference>
<feature type="compositionally biased region" description="Low complexity" evidence="11">
    <location>
        <begin position="420"/>
        <end position="430"/>
    </location>
</feature>
<feature type="compositionally biased region" description="Low complexity" evidence="11">
    <location>
        <begin position="459"/>
        <end position="474"/>
    </location>
</feature>
<dbReference type="InterPro" id="IPR017441">
    <property type="entry name" value="Protein_kinase_ATP_BS"/>
</dbReference>
<dbReference type="Proteomes" id="UP001527925">
    <property type="component" value="Unassembled WGS sequence"/>
</dbReference>
<dbReference type="Gene3D" id="1.10.510.10">
    <property type="entry name" value="Transferase(Phosphotransferase) domain 1"/>
    <property type="match status" value="2"/>
</dbReference>
<evidence type="ECO:0000256" key="6">
    <source>
        <dbReference type="ARBA" id="ARBA00022777"/>
    </source>
</evidence>
<dbReference type="CDD" id="cd14339">
    <property type="entry name" value="UBA_SNRK"/>
    <property type="match status" value="1"/>
</dbReference>
<gene>
    <name evidence="15" type="ORF">HK105_200452</name>
</gene>
<dbReference type="PROSITE" id="PS50011">
    <property type="entry name" value="PROTEIN_KINASE_DOM"/>
    <property type="match status" value="1"/>
</dbReference>
<dbReference type="SMART" id="SM00220">
    <property type="entry name" value="S_TKc"/>
    <property type="match status" value="1"/>
</dbReference>
<comment type="similarity">
    <text evidence="1">Belongs to the protein kinase superfamily. CAMK Ser/Thr protein kinase family. SNF1 subfamily.</text>
</comment>
<evidence type="ECO:0000256" key="2">
    <source>
        <dbReference type="ARBA" id="ARBA00012513"/>
    </source>
</evidence>
<feature type="region of interest" description="Disordered" evidence="11">
    <location>
        <begin position="644"/>
        <end position="663"/>
    </location>
</feature>
<dbReference type="CDD" id="cd12121">
    <property type="entry name" value="MARK_C_like"/>
    <property type="match status" value="1"/>
</dbReference>
<evidence type="ECO:0000256" key="11">
    <source>
        <dbReference type="SAM" id="MobiDB-lite"/>
    </source>
</evidence>
<keyword evidence="5 10" id="KW-0547">Nucleotide-binding</keyword>
<evidence type="ECO:0000259" key="13">
    <source>
        <dbReference type="PROSITE" id="PS50030"/>
    </source>
</evidence>
<feature type="region of interest" description="Disordered" evidence="11">
    <location>
        <begin position="539"/>
        <end position="599"/>
    </location>
</feature>
<evidence type="ECO:0000256" key="7">
    <source>
        <dbReference type="ARBA" id="ARBA00022840"/>
    </source>
</evidence>
<keyword evidence="4" id="KW-0808">Transferase</keyword>
<dbReference type="Gene3D" id="3.30.310.80">
    <property type="entry name" value="Kinase associated domain 1, KA1"/>
    <property type="match status" value="1"/>
</dbReference>
<keyword evidence="7 10" id="KW-0067">ATP-binding</keyword>
<dbReference type="PROSITE" id="PS00107">
    <property type="entry name" value="PROTEIN_KINASE_ATP"/>
    <property type="match status" value="1"/>
</dbReference>
<dbReference type="SUPFAM" id="SSF103243">
    <property type="entry name" value="KA1-like"/>
    <property type="match status" value="1"/>
</dbReference>
<proteinExistence type="inferred from homology"/>
<dbReference type="Pfam" id="PF02149">
    <property type="entry name" value="KA1"/>
    <property type="match status" value="1"/>
</dbReference>
<evidence type="ECO:0000256" key="10">
    <source>
        <dbReference type="PROSITE-ProRule" id="PRU10141"/>
    </source>
</evidence>
<dbReference type="InterPro" id="IPR015940">
    <property type="entry name" value="UBA"/>
</dbReference>
<dbReference type="InterPro" id="IPR001772">
    <property type="entry name" value="KA1_dom"/>
</dbReference>
<evidence type="ECO:0000256" key="9">
    <source>
        <dbReference type="ARBA" id="ARBA00048679"/>
    </source>
</evidence>
<evidence type="ECO:0000313" key="16">
    <source>
        <dbReference type="Proteomes" id="UP001527925"/>
    </source>
</evidence>
<evidence type="ECO:0000256" key="5">
    <source>
        <dbReference type="ARBA" id="ARBA00022741"/>
    </source>
</evidence>
<dbReference type="PANTHER" id="PTHR24346">
    <property type="entry name" value="MAP/MICROTUBULE AFFINITY-REGULATING KINASE"/>
    <property type="match status" value="1"/>
</dbReference>
<dbReference type="InterPro" id="IPR008271">
    <property type="entry name" value="Ser/Thr_kinase_AS"/>
</dbReference>
<keyword evidence="3" id="KW-0723">Serine/threonine-protein kinase</keyword>
<evidence type="ECO:0000256" key="8">
    <source>
        <dbReference type="ARBA" id="ARBA00047899"/>
    </source>
</evidence>
<comment type="catalytic activity">
    <reaction evidence="9">
        <text>L-seryl-[protein] + ATP = O-phospho-L-seryl-[protein] + ADP + H(+)</text>
        <dbReference type="Rhea" id="RHEA:17989"/>
        <dbReference type="Rhea" id="RHEA-COMP:9863"/>
        <dbReference type="Rhea" id="RHEA-COMP:11604"/>
        <dbReference type="ChEBI" id="CHEBI:15378"/>
        <dbReference type="ChEBI" id="CHEBI:29999"/>
        <dbReference type="ChEBI" id="CHEBI:30616"/>
        <dbReference type="ChEBI" id="CHEBI:83421"/>
        <dbReference type="ChEBI" id="CHEBI:456216"/>
        <dbReference type="EC" id="2.7.11.1"/>
    </reaction>
</comment>
<dbReference type="PANTHER" id="PTHR24346:SF106">
    <property type="entry name" value="PROTEIN KINASE DOMAIN-CONTAINING PROTEIN"/>
    <property type="match status" value="1"/>
</dbReference>
<feature type="domain" description="KA1" evidence="14">
    <location>
        <begin position="721"/>
        <end position="770"/>
    </location>
</feature>
<reference evidence="15 16" key="1">
    <citation type="submission" date="2023-09" db="EMBL/GenBank/DDBJ databases">
        <title>Pangenome analysis of Batrachochytrium dendrobatidis and related Chytrids.</title>
        <authorList>
            <person name="Yacoub M.N."/>
            <person name="Stajich J.E."/>
            <person name="James T.Y."/>
        </authorList>
    </citation>
    <scope>NUCLEOTIDE SEQUENCE [LARGE SCALE GENOMIC DNA]</scope>
    <source>
        <strain evidence="15 16">JEL0888</strain>
    </source>
</reference>
<dbReference type="InterPro" id="IPR011009">
    <property type="entry name" value="Kinase-like_dom_sf"/>
</dbReference>
<evidence type="ECO:0000313" key="15">
    <source>
        <dbReference type="EMBL" id="KAL2920379.1"/>
    </source>
</evidence>
<evidence type="ECO:0000256" key="4">
    <source>
        <dbReference type="ARBA" id="ARBA00022679"/>
    </source>
</evidence>